<dbReference type="InterPro" id="IPR052462">
    <property type="entry name" value="SLIRP/GR-RBP-like"/>
</dbReference>
<accession>A0ABQ7UH49</accession>
<gene>
    <name evidence="4" type="ORF">KY290_028178</name>
</gene>
<dbReference type="PANTHER" id="PTHR48027">
    <property type="entry name" value="HETEROGENEOUS NUCLEAR RIBONUCLEOPROTEIN 87F-RELATED"/>
    <property type="match status" value="1"/>
</dbReference>
<dbReference type="EMBL" id="JAIVGD010000019">
    <property type="protein sequence ID" value="KAH0748946.1"/>
    <property type="molecule type" value="Genomic_DNA"/>
</dbReference>
<sequence>MALFCSPCNNSLISSSLSFTSSAIRHVSAFKPQFPSLSIFRFKQSKLTDLSQKKPYFPKCSGSSVEQHNDDDNYTTIIFLKGLAKSTPEGRLKVVFSQFGDVSRVKIITDKKSKESLGFAYIWFPDNESAQAAVQEMNGKVQMAKPGSCKLNIKTMPYNTQENLVDNQKELFDAIAELGYDCYVDFRVNKWIIKASPRLDHDLRVKETSCTSSFSRSTVNKDRFGVIVVWLNAEPSALTS</sequence>
<organism evidence="4 5">
    <name type="scientific">Solanum tuberosum</name>
    <name type="common">Potato</name>
    <dbReference type="NCBI Taxonomy" id="4113"/>
    <lineage>
        <taxon>Eukaryota</taxon>
        <taxon>Viridiplantae</taxon>
        <taxon>Streptophyta</taxon>
        <taxon>Embryophyta</taxon>
        <taxon>Tracheophyta</taxon>
        <taxon>Spermatophyta</taxon>
        <taxon>Magnoliopsida</taxon>
        <taxon>eudicotyledons</taxon>
        <taxon>Gunneridae</taxon>
        <taxon>Pentapetalae</taxon>
        <taxon>asterids</taxon>
        <taxon>lamiids</taxon>
        <taxon>Solanales</taxon>
        <taxon>Solanaceae</taxon>
        <taxon>Solanoideae</taxon>
        <taxon>Solaneae</taxon>
        <taxon>Solanum</taxon>
    </lineage>
</organism>
<dbReference type="InterPro" id="IPR035979">
    <property type="entry name" value="RBD_domain_sf"/>
</dbReference>
<keyword evidence="5" id="KW-1185">Reference proteome</keyword>
<feature type="domain" description="RRM" evidence="3">
    <location>
        <begin position="76"/>
        <end position="140"/>
    </location>
</feature>
<comment type="caution">
    <text evidence="4">The sequence shown here is derived from an EMBL/GenBank/DDBJ whole genome shotgun (WGS) entry which is preliminary data.</text>
</comment>
<dbReference type="PROSITE" id="PS50102">
    <property type="entry name" value="RRM"/>
    <property type="match status" value="1"/>
</dbReference>
<proteinExistence type="predicted"/>
<dbReference type="Pfam" id="PF00076">
    <property type="entry name" value="RRM_1"/>
    <property type="match status" value="1"/>
</dbReference>
<dbReference type="SMART" id="SM00360">
    <property type="entry name" value="RRM"/>
    <property type="match status" value="1"/>
</dbReference>
<evidence type="ECO:0000313" key="5">
    <source>
        <dbReference type="Proteomes" id="UP000826656"/>
    </source>
</evidence>
<evidence type="ECO:0000259" key="3">
    <source>
        <dbReference type="PROSITE" id="PS50102"/>
    </source>
</evidence>
<keyword evidence="1 2" id="KW-0694">RNA-binding</keyword>
<dbReference type="Gene3D" id="3.30.70.330">
    <property type="match status" value="1"/>
</dbReference>
<dbReference type="InterPro" id="IPR000504">
    <property type="entry name" value="RRM_dom"/>
</dbReference>
<reference evidence="4 5" key="1">
    <citation type="journal article" date="2021" name="bioRxiv">
        <title>Chromosome-scale and haplotype-resolved genome assembly of a tetraploid potato cultivar.</title>
        <authorList>
            <person name="Sun H."/>
            <person name="Jiao W.-B."/>
            <person name="Krause K."/>
            <person name="Campoy J.A."/>
            <person name="Goel M."/>
            <person name="Folz-Donahue K."/>
            <person name="Kukat C."/>
            <person name="Huettel B."/>
            <person name="Schneeberger K."/>
        </authorList>
    </citation>
    <scope>NUCLEOTIDE SEQUENCE [LARGE SCALE GENOMIC DNA]</scope>
    <source>
        <strain evidence="4">SolTubOtavaFocal</strain>
        <tissue evidence="4">Leaves</tissue>
    </source>
</reference>
<dbReference type="Proteomes" id="UP000826656">
    <property type="component" value="Unassembled WGS sequence"/>
</dbReference>
<evidence type="ECO:0000313" key="4">
    <source>
        <dbReference type="EMBL" id="KAH0748946.1"/>
    </source>
</evidence>
<name>A0ABQ7UH49_SOLTU</name>
<protein>
    <recommendedName>
        <fullName evidence="3">RRM domain-containing protein</fullName>
    </recommendedName>
</protein>
<dbReference type="InterPro" id="IPR012677">
    <property type="entry name" value="Nucleotide-bd_a/b_plait_sf"/>
</dbReference>
<evidence type="ECO:0000256" key="1">
    <source>
        <dbReference type="ARBA" id="ARBA00022884"/>
    </source>
</evidence>
<dbReference type="SUPFAM" id="SSF54928">
    <property type="entry name" value="RNA-binding domain, RBD"/>
    <property type="match status" value="1"/>
</dbReference>
<evidence type="ECO:0000256" key="2">
    <source>
        <dbReference type="PROSITE-ProRule" id="PRU00176"/>
    </source>
</evidence>